<keyword evidence="3 11" id="KW-0328">Glycosyltransferase</keyword>
<sequence length="325" mass="37489">MKLTYRFLCAVNILYLTYLISIFFTKTPKETSLPVLTENVRPTTQVREIATGLDFTSIKKSKYYMNVPHRILPKHFCRQRSILLVMVHSQPANKLARASIRRSWGSSENRQKNNVSMFFLLGYTPNSHLQEYVAGESAQFGDIIQVNFTDCFRNATLKSLMMLKLANLHCKDSVQYLLKVEDDVLVNLRNIVEMLGRDHYAQLLIGRLLFRKTPVRDPGSVWYVPDNFYPGKVYPNYLESFAYLMSMEVARKLYEVALEQVMFHIEDVFITGILAKEAKISPQHSALFLGGGNKHLMSKCIKHYFVFTGMSASQMISQDFFLSRC</sequence>
<evidence type="ECO:0000256" key="2">
    <source>
        <dbReference type="ARBA" id="ARBA00008661"/>
    </source>
</evidence>
<dbReference type="STRING" id="1661398.A0A482VCU7"/>
<keyword evidence="7 11" id="KW-1133">Transmembrane helix</keyword>
<evidence type="ECO:0000256" key="9">
    <source>
        <dbReference type="ARBA" id="ARBA00023136"/>
    </source>
</evidence>
<keyword evidence="9 11" id="KW-0472">Membrane</keyword>
<evidence type="ECO:0000256" key="3">
    <source>
        <dbReference type="ARBA" id="ARBA00022676"/>
    </source>
</evidence>
<comment type="subcellular location">
    <subcellularLocation>
        <location evidence="1 11">Golgi apparatus membrane</location>
        <topology evidence="1 11">Single-pass type II membrane protein</topology>
    </subcellularLocation>
</comment>
<feature type="transmembrane region" description="Helical" evidence="11">
    <location>
        <begin position="7"/>
        <end position="24"/>
    </location>
</feature>
<keyword evidence="13" id="KW-1185">Reference proteome</keyword>
<evidence type="ECO:0000256" key="5">
    <source>
        <dbReference type="ARBA" id="ARBA00022692"/>
    </source>
</evidence>
<accession>A0A482VCU7</accession>
<organism evidence="12 13">
    <name type="scientific">Asbolus verrucosus</name>
    <name type="common">Desert ironclad beetle</name>
    <dbReference type="NCBI Taxonomy" id="1661398"/>
    <lineage>
        <taxon>Eukaryota</taxon>
        <taxon>Metazoa</taxon>
        <taxon>Ecdysozoa</taxon>
        <taxon>Arthropoda</taxon>
        <taxon>Hexapoda</taxon>
        <taxon>Insecta</taxon>
        <taxon>Pterygota</taxon>
        <taxon>Neoptera</taxon>
        <taxon>Endopterygota</taxon>
        <taxon>Coleoptera</taxon>
        <taxon>Polyphaga</taxon>
        <taxon>Cucujiformia</taxon>
        <taxon>Tenebrionidae</taxon>
        <taxon>Pimeliinae</taxon>
        <taxon>Asbolus</taxon>
    </lineage>
</organism>
<dbReference type="GO" id="GO:0006493">
    <property type="term" value="P:protein O-linked glycosylation"/>
    <property type="evidence" value="ECO:0007669"/>
    <property type="project" value="TreeGrafter"/>
</dbReference>
<dbReference type="GO" id="GO:0000139">
    <property type="term" value="C:Golgi membrane"/>
    <property type="evidence" value="ECO:0007669"/>
    <property type="project" value="UniProtKB-SubCell"/>
</dbReference>
<comment type="similarity">
    <text evidence="2 11">Belongs to the glycosyltransferase 31 family.</text>
</comment>
<dbReference type="OrthoDB" id="5512589at2759"/>
<dbReference type="PANTHER" id="PTHR11214:SF314">
    <property type="entry name" value="HEXOSYLTRANSFERASE"/>
    <property type="match status" value="1"/>
</dbReference>
<evidence type="ECO:0000256" key="4">
    <source>
        <dbReference type="ARBA" id="ARBA00022679"/>
    </source>
</evidence>
<name>A0A482VCU7_ASBVE</name>
<evidence type="ECO:0000256" key="1">
    <source>
        <dbReference type="ARBA" id="ARBA00004323"/>
    </source>
</evidence>
<keyword evidence="5 11" id="KW-0812">Transmembrane</keyword>
<dbReference type="Proteomes" id="UP000292052">
    <property type="component" value="Unassembled WGS sequence"/>
</dbReference>
<evidence type="ECO:0000256" key="11">
    <source>
        <dbReference type="RuleBase" id="RU363063"/>
    </source>
</evidence>
<evidence type="ECO:0000313" key="12">
    <source>
        <dbReference type="EMBL" id="RZB41454.1"/>
    </source>
</evidence>
<dbReference type="Gene3D" id="3.90.550.50">
    <property type="match status" value="1"/>
</dbReference>
<evidence type="ECO:0000256" key="8">
    <source>
        <dbReference type="ARBA" id="ARBA00023034"/>
    </source>
</evidence>
<evidence type="ECO:0000256" key="6">
    <source>
        <dbReference type="ARBA" id="ARBA00022968"/>
    </source>
</evidence>
<dbReference type="EMBL" id="QDEB01113281">
    <property type="protein sequence ID" value="RZB41454.1"/>
    <property type="molecule type" value="Genomic_DNA"/>
</dbReference>
<dbReference type="EC" id="2.4.1.-" evidence="11"/>
<dbReference type="FunFam" id="3.90.550.50:FF:000001">
    <property type="entry name" value="Hexosyltransferase"/>
    <property type="match status" value="1"/>
</dbReference>
<reference evidence="12 13" key="1">
    <citation type="submission" date="2017-03" db="EMBL/GenBank/DDBJ databases">
        <title>Genome of the blue death feigning beetle - Asbolus verrucosus.</title>
        <authorList>
            <person name="Rider S.D."/>
        </authorList>
    </citation>
    <scope>NUCLEOTIDE SEQUENCE [LARGE SCALE GENOMIC DNA]</scope>
    <source>
        <strain evidence="12">Butters</strain>
        <tissue evidence="12">Head and leg muscle</tissue>
    </source>
</reference>
<evidence type="ECO:0000256" key="7">
    <source>
        <dbReference type="ARBA" id="ARBA00022989"/>
    </source>
</evidence>
<keyword evidence="4" id="KW-0808">Transferase</keyword>
<dbReference type="AlphaFoldDB" id="A0A482VCU7"/>
<dbReference type="InterPro" id="IPR002659">
    <property type="entry name" value="Glyco_trans_31"/>
</dbReference>
<gene>
    <name evidence="12" type="ORF">BDFB_004810</name>
</gene>
<comment type="caution">
    <text evidence="12">The sequence shown here is derived from an EMBL/GenBank/DDBJ whole genome shotgun (WGS) entry which is preliminary data.</text>
</comment>
<keyword evidence="6 11" id="KW-0735">Signal-anchor</keyword>
<evidence type="ECO:0000256" key="10">
    <source>
        <dbReference type="ARBA" id="ARBA00023180"/>
    </source>
</evidence>
<dbReference type="Pfam" id="PF01762">
    <property type="entry name" value="Galactosyl_T"/>
    <property type="match status" value="1"/>
</dbReference>
<evidence type="ECO:0000313" key="13">
    <source>
        <dbReference type="Proteomes" id="UP000292052"/>
    </source>
</evidence>
<protein>
    <recommendedName>
        <fullName evidence="11">Hexosyltransferase</fullName>
        <ecNumber evidence="11">2.4.1.-</ecNumber>
    </recommendedName>
</protein>
<keyword evidence="8 11" id="KW-0333">Golgi apparatus</keyword>
<dbReference type="GO" id="GO:0016758">
    <property type="term" value="F:hexosyltransferase activity"/>
    <property type="evidence" value="ECO:0007669"/>
    <property type="project" value="InterPro"/>
</dbReference>
<dbReference type="PANTHER" id="PTHR11214">
    <property type="entry name" value="BETA-1,3-N-ACETYLGLUCOSAMINYLTRANSFERASE"/>
    <property type="match status" value="1"/>
</dbReference>
<proteinExistence type="inferred from homology"/>
<keyword evidence="10" id="KW-0325">Glycoprotein</keyword>